<dbReference type="AlphaFoldDB" id="A0A8S9ZQL9"/>
<evidence type="ECO:0000313" key="2">
    <source>
        <dbReference type="Proteomes" id="UP000605970"/>
    </source>
</evidence>
<comment type="caution">
    <text evidence="1">The sequence shown here is derived from an EMBL/GenBank/DDBJ whole genome shotgun (WGS) entry which is preliminary data.</text>
</comment>
<sequence>MNISKSSFLLVKVCSKMAARINAMVTDGRPANQIYAQILDQINQASRSQRENYMSAAVASYLQVLALPAGQRLEFIEQGLGWIQRALRMEQDFDGILLKIKLLGFKIKASNDNLKRGRLALQIYKLLAVLEVNNNNNPEVLFIRGVLLYYGSQLTTAQKLLARTFSKDARDALRDATLGNALAMFRRCRLGTLENNFYLFCCYKKMKENVQARNYYNLVMGHNSTNEYERELQQKARQMRN</sequence>
<evidence type="ECO:0000313" key="1">
    <source>
        <dbReference type="EMBL" id="KAF7635576.1"/>
    </source>
</evidence>
<protein>
    <submittedName>
        <fullName evidence="1">Uncharacterized protein</fullName>
    </submittedName>
</protein>
<dbReference type="EMBL" id="JABEBT010000040">
    <property type="protein sequence ID" value="KAF7635576.1"/>
    <property type="molecule type" value="Genomic_DNA"/>
</dbReference>
<organism evidence="1 2">
    <name type="scientific">Meloidogyne graminicola</name>
    <dbReference type="NCBI Taxonomy" id="189291"/>
    <lineage>
        <taxon>Eukaryota</taxon>
        <taxon>Metazoa</taxon>
        <taxon>Ecdysozoa</taxon>
        <taxon>Nematoda</taxon>
        <taxon>Chromadorea</taxon>
        <taxon>Rhabditida</taxon>
        <taxon>Tylenchina</taxon>
        <taxon>Tylenchomorpha</taxon>
        <taxon>Tylenchoidea</taxon>
        <taxon>Meloidogynidae</taxon>
        <taxon>Meloidogyninae</taxon>
        <taxon>Meloidogyne</taxon>
    </lineage>
</organism>
<dbReference type="Proteomes" id="UP000605970">
    <property type="component" value="Unassembled WGS sequence"/>
</dbReference>
<gene>
    <name evidence="1" type="ORF">Mgra_00004963</name>
</gene>
<reference evidence="1" key="1">
    <citation type="journal article" date="2020" name="Ecol. Evol.">
        <title>Genome structure and content of the rice root-knot nematode (Meloidogyne graminicola).</title>
        <authorList>
            <person name="Phan N.T."/>
            <person name="Danchin E.G.J."/>
            <person name="Klopp C."/>
            <person name="Perfus-Barbeoch L."/>
            <person name="Kozlowski D.K."/>
            <person name="Koutsovoulos G.D."/>
            <person name="Lopez-Roques C."/>
            <person name="Bouchez O."/>
            <person name="Zahm M."/>
            <person name="Besnard G."/>
            <person name="Bellafiore S."/>
        </authorList>
    </citation>
    <scope>NUCLEOTIDE SEQUENCE</scope>
    <source>
        <strain evidence="1">VN-18</strain>
    </source>
</reference>
<accession>A0A8S9ZQL9</accession>
<name>A0A8S9ZQL9_9BILA</name>
<proteinExistence type="predicted"/>
<keyword evidence="2" id="KW-1185">Reference proteome</keyword>